<feature type="domain" description="DUF5107" evidence="1">
    <location>
        <begin position="64"/>
        <end position="390"/>
    </location>
</feature>
<dbReference type="Pfam" id="PF13432">
    <property type="entry name" value="TPR_16"/>
    <property type="match status" value="2"/>
</dbReference>
<sequence length="1136" mass="128494">MLPESAEGPQFSAQYLLLPDAPPSERGPVKAWQEDVEILTYAPGAPERNPMFLERRVYQGSSGRVYPLPFIDRIATEPAPKLWRALHIENEYLRLMILPEIGGRIHVGYDKTTGYDFFYRQNVIKPALVGLAGPWISGGVEFNWPQHHRPATFMPVTTEMERAQDGSVTIWCSDHDPMQRMKGMHGICLRPGRAVFELKVRLYNRTPFTQTFLWWANAATRVHEKYQSFFPTDVRFVADHAKCAITSFPLSDGRYYGVDYGERARSGVPADERPSQFVPDGTYPPNDLSWYANIPVPTSYMVTGTEQDFFGGYDHKADAGVVHVANHHISPGKKQWTWGNHEFGYAWDSNLTDHDGPYIELMAGVYTDNQPDFSYLAPWETKTFTQNWYPIHSIGIPVAANAEAALSVKTKSNELRIGLCVTAPVDDAKIVLKIGGVEAARWNRSLDVSSPVLIGFPLPPGSDPVAAAVVVWDGDRIVIDHDAARTQPATAPLVAREPKPPEEVESVEELYLTGLHLEQYRHATRMRETYWEEGLRRDPNESRILNALGLWRLRRGEFETAATHFQAAIARLTALNPNPRDGEVFYNLGLAYRYQGKSKDAYDAFYKATWNAALQAPAFFALAECDASRQNWRTAVDHLRRSLRANADNLNARNLLSIVLRKLGDIAGADRSLEESLMLDPLDVGARWQKGVAPATNQECLDIGFDLMRAGLLEEARNVLQNADLNARDGSVPMILFTLAHVEERLADPAFSQTLDRSARSCIDYCFPSRLEELVVLEWALTKTAAMWMPSYLLGNLFYDKRRYEEAILHWENAATGNSSFATVHRNLGIAYFNVRQDPDRALSSFETAFAANRQDARVLYERDQLWKRTGRSPQVRLNELLQYSMLVEARDDLSVEVATLLNHVDKPGEALHLLLSRRFQPWEGGEGLVLGQYVRARLLLGRRALDLGDPAEARAQFSAALRPPRNLSEAKHLFTNQSDVHFWIGESFHRSDDAENARVWWLRAAQEKGDFQQMSVRDISHMTFWTGLALQRLGRQDEAANLFTRVYDYSIELEKTQPRIDFFATSLPAMLLFNEDLVRRNRIEALFLRAEALAGLSRTGEARSLLEEALKLDRSHAGASDLLEQLGKFDSKLVR</sequence>
<reference evidence="2" key="1">
    <citation type="submission" date="2023-03" db="EMBL/GenBank/DDBJ databases">
        <title>Edaphobacter sp.</title>
        <authorList>
            <person name="Huber K.J."/>
            <person name="Papendorf J."/>
            <person name="Pilke C."/>
            <person name="Bunk B."/>
            <person name="Sproeer C."/>
            <person name="Pester M."/>
        </authorList>
    </citation>
    <scope>NUCLEOTIDE SEQUENCE</scope>
    <source>
        <strain evidence="2">DSM 110680</strain>
    </source>
</reference>
<dbReference type="InterPro" id="IPR033396">
    <property type="entry name" value="DUF5107"/>
</dbReference>
<organism evidence="2">
    <name type="scientific">Telmatobacter sp. DSM 110680</name>
    <dbReference type="NCBI Taxonomy" id="3036704"/>
    <lineage>
        <taxon>Bacteria</taxon>
        <taxon>Pseudomonadati</taxon>
        <taxon>Acidobacteriota</taxon>
        <taxon>Terriglobia</taxon>
        <taxon>Terriglobales</taxon>
        <taxon>Acidobacteriaceae</taxon>
        <taxon>Telmatobacter</taxon>
    </lineage>
</organism>
<gene>
    <name evidence="2" type="ORF">P8935_05255</name>
</gene>
<dbReference type="PANTHER" id="PTHR12558">
    <property type="entry name" value="CELL DIVISION CYCLE 16,23,27"/>
    <property type="match status" value="1"/>
</dbReference>
<dbReference type="Pfam" id="PF13414">
    <property type="entry name" value="TPR_11"/>
    <property type="match status" value="1"/>
</dbReference>
<dbReference type="InterPro" id="IPR011990">
    <property type="entry name" value="TPR-like_helical_dom_sf"/>
</dbReference>
<proteinExistence type="predicted"/>
<dbReference type="EMBL" id="CP121196">
    <property type="protein sequence ID" value="XBH18720.1"/>
    <property type="molecule type" value="Genomic_DNA"/>
</dbReference>
<dbReference type="RefSeq" id="WP_348263938.1">
    <property type="nucleotide sequence ID" value="NZ_CP121196.1"/>
</dbReference>
<name>A0AAU7DN24_9BACT</name>
<dbReference type="SMART" id="SM00028">
    <property type="entry name" value="TPR"/>
    <property type="match status" value="8"/>
</dbReference>
<protein>
    <submittedName>
        <fullName evidence="2">DUF5107 domain-containing protein</fullName>
    </submittedName>
</protein>
<evidence type="ECO:0000313" key="2">
    <source>
        <dbReference type="EMBL" id="XBH18720.1"/>
    </source>
</evidence>
<dbReference type="PANTHER" id="PTHR12558:SF13">
    <property type="entry name" value="CELL DIVISION CYCLE PROTEIN 27 HOMOLOG"/>
    <property type="match status" value="1"/>
</dbReference>
<dbReference type="InterPro" id="IPR019734">
    <property type="entry name" value="TPR_rpt"/>
</dbReference>
<accession>A0AAU7DN24</accession>
<dbReference type="Gene3D" id="1.25.40.10">
    <property type="entry name" value="Tetratricopeptide repeat domain"/>
    <property type="match status" value="4"/>
</dbReference>
<evidence type="ECO:0000259" key="1">
    <source>
        <dbReference type="Pfam" id="PF17128"/>
    </source>
</evidence>
<dbReference type="Pfam" id="PF17128">
    <property type="entry name" value="DUF5107"/>
    <property type="match status" value="1"/>
</dbReference>
<dbReference type="AlphaFoldDB" id="A0AAU7DN24"/>
<dbReference type="SUPFAM" id="SSF48452">
    <property type="entry name" value="TPR-like"/>
    <property type="match status" value="2"/>
</dbReference>